<evidence type="ECO:0000256" key="7">
    <source>
        <dbReference type="ARBA" id="ARBA00022490"/>
    </source>
</evidence>
<dbReference type="RefSeq" id="WP_119050512.1">
    <property type="nucleotide sequence ID" value="NZ_CP032157.1"/>
</dbReference>
<dbReference type="KEGG" id="pseg:D3H65_11820"/>
<dbReference type="PANTHER" id="PTHR43722">
    <property type="entry name" value="PROLINE IMINOPEPTIDASE"/>
    <property type="match status" value="1"/>
</dbReference>
<evidence type="ECO:0000256" key="9">
    <source>
        <dbReference type="ARBA" id="ARBA00022801"/>
    </source>
</evidence>
<name>A0A3B7MLN3_9BACT</name>
<dbReference type="InterPro" id="IPR005944">
    <property type="entry name" value="Pro_iminopeptidase"/>
</dbReference>
<evidence type="ECO:0000256" key="2">
    <source>
        <dbReference type="ARBA" id="ARBA00004496"/>
    </source>
</evidence>
<evidence type="ECO:0000256" key="10">
    <source>
        <dbReference type="ARBA" id="ARBA00029605"/>
    </source>
</evidence>
<dbReference type="Gene3D" id="3.40.50.1820">
    <property type="entry name" value="alpha/beta hydrolase"/>
    <property type="match status" value="1"/>
</dbReference>
<keyword evidence="6" id="KW-0031">Aminopeptidase</keyword>
<evidence type="ECO:0000256" key="4">
    <source>
        <dbReference type="ARBA" id="ARBA00012568"/>
    </source>
</evidence>
<evidence type="ECO:0000259" key="11">
    <source>
        <dbReference type="Pfam" id="PF00561"/>
    </source>
</evidence>
<evidence type="ECO:0000313" key="12">
    <source>
        <dbReference type="EMBL" id="AXY74627.1"/>
    </source>
</evidence>
<gene>
    <name evidence="12" type="ORF">D3H65_11820</name>
</gene>
<dbReference type="InterPro" id="IPR029058">
    <property type="entry name" value="AB_hydrolase_fold"/>
</dbReference>
<dbReference type="GO" id="GO:0004177">
    <property type="term" value="F:aminopeptidase activity"/>
    <property type="evidence" value="ECO:0007669"/>
    <property type="project" value="UniProtKB-EC"/>
</dbReference>
<dbReference type="GO" id="GO:0005737">
    <property type="term" value="C:cytoplasm"/>
    <property type="evidence" value="ECO:0007669"/>
    <property type="project" value="InterPro"/>
</dbReference>
<keyword evidence="9 12" id="KW-0378">Hydrolase</keyword>
<dbReference type="InterPro" id="IPR000073">
    <property type="entry name" value="AB_hydrolase_1"/>
</dbReference>
<dbReference type="SUPFAM" id="SSF53474">
    <property type="entry name" value="alpha/beta-Hydrolases"/>
    <property type="match status" value="1"/>
</dbReference>
<dbReference type="AlphaFoldDB" id="A0A3B7MLN3"/>
<accession>A0A3B7MLN3</accession>
<protein>
    <recommendedName>
        <fullName evidence="5">Proline iminopeptidase</fullName>
        <ecNumber evidence="4">3.4.11.5</ecNumber>
    </recommendedName>
    <alternativeName>
        <fullName evidence="10">Prolyl aminopeptidase</fullName>
    </alternativeName>
</protein>
<feature type="domain" description="AB hydrolase-1" evidence="11">
    <location>
        <begin position="59"/>
        <end position="333"/>
    </location>
</feature>
<evidence type="ECO:0000256" key="6">
    <source>
        <dbReference type="ARBA" id="ARBA00022438"/>
    </source>
</evidence>
<dbReference type="GO" id="GO:0006508">
    <property type="term" value="P:proteolysis"/>
    <property type="evidence" value="ECO:0007669"/>
    <property type="project" value="InterPro"/>
</dbReference>
<evidence type="ECO:0000256" key="5">
    <source>
        <dbReference type="ARBA" id="ARBA00021843"/>
    </source>
</evidence>
<comment type="catalytic activity">
    <reaction evidence="1">
        <text>Release of N-terminal proline from a peptide.</text>
        <dbReference type="EC" id="3.4.11.5"/>
    </reaction>
</comment>
<evidence type="ECO:0000256" key="1">
    <source>
        <dbReference type="ARBA" id="ARBA00001585"/>
    </source>
</evidence>
<dbReference type="EC" id="3.4.11.5" evidence="4"/>
<dbReference type="OrthoDB" id="9796770at2"/>
<evidence type="ECO:0000256" key="8">
    <source>
        <dbReference type="ARBA" id="ARBA00022670"/>
    </source>
</evidence>
<dbReference type="PRINTS" id="PR00793">
    <property type="entry name" value="PROAMNOPTASE"/>
</dbReference>
<comment type="similarity">
    <text evidence="3">Belongs to the peptidase S33 family.</text>
</comment>
<evidence type="ECO:0000256" key="3">
    <source>
        <dbReference type="ARBA" id="ARBA00010088"/>
    </source>
</evidence>
<dbReference type="Pfam" id="PF00561">
    <property type="entry name" value="Abhydrolase_1"/>
    <property type="match status" value="1"/>
</dbReference>
<dbReference type="InterPro" id="IPR002410">
    <property type="entry name" value="Peptidase_S33"/>
</dbReference>
<sequence length="357" mass="40207">MPLRSLYPCVMLLLLYLLPITPLSAQSPSSRQDTMSEEKFVQLNGIEQWITIKGNKSKPMILFIHGGPGSPITPYADNVYKEWEKDFLLVQWDQRGTGRTYGKAPVTFTPEYLQSHLLTIEQMAADGIALAEYLVKYLGKPKMIIMGTSWGSALSVKIISQRPDLFYAYIGHSQIVDPSNDGPMYDKVYRLAQQHNDTASLRILNALGKPPYDRARNVGQLLRVVKKYEKASSTPPPPNWFVETASYNNPKDEQDRNDGDDYSFVNYAGDKVLGVPSIRAGINFRRDIVELKIPVYLIQGEEDILTPKTASKAWFDQLRAPLKEYILLPKAAHGFNQSVVDTQYKLCKSVKMAAPGK</sequence>
<evidence type="ECO:0000313" key="13">
    <source>
        <dbReference type="Proteomes" id="UP000263900"/>
    </source>
</evidence>
<dbReference type="PANTHER" id="PTHR43722:SF1">
    <property type="entry name" value="PROLINE IMINOPEPTIDASE"/>
    <property type="match status" value="1"/>
</dbReference>
<dbReference type="Proteomes" id="UP000263900">
    <property type="component" value="Chromosome"/>
</dbReference>
<dbReference type="EMBL" id="CP032157">
    <property type="protein sequence ID" value="AXY74627.1"/>
    <property type="molecule type" value="Genomic_DNA"/>
</dbReference>
<keyword evidence="7" id="KW-0963">Cytoplasm</keyword>
<reference evidence="12 13" key="1">
    <citation type="submission" date="2018-09" db="EMBL/GenBank/DDBJ databases">
        <title>Genome sequencing of strain 6GH32-13.</title>
        <authorList>
            <person name="Weon H.-Y."/>
            <person name="Heo J."/>
            <person name="Kwon S.-W."/>
        </authorList>
    </citation>
    <scope>NUCLEOTIDE SEQUENCE [LARGE SCALE GENOMIC DNA]</scope>
    <source>
        <strain evidence="12 13">5GH32-13</strain>
    </source>
</reference>
<comment type="subcellular location">
    <subcellularLocation>
        <location evidence="2">Cytoplasm</location>
    </subcellularLocation>
</comment>
<proteinExistence type="inferred from homology"/>
<keyword evidence="8" id="KW-0645">Protease</keyword>
<keyword evidence="13" id="KW-1185">Reference proteome</keyword>
<organism evidence="12 13">
    <name type="scientific">Paraflavitalea soli</name>
    <dbReference type="NCBI Taxonomy" id="2315862"/>
    <lineage>
        <taxon>Bacteria</taxon>
        <taxon>Pseudomonadati</taxon>
        <taxon>Bacteroidota</taxon>
        <taxon>Chitinophagia</taxon>
        <taxon>Chitinophagales</taxon>
        <taxon>Chitinophagaceae</taxon>
        <taxon>Paraflavitalea</taxon>
    </lineage>
</organism>